<feature type="transmembrane region" description="Helical" evidence="2">
    <location>
        <begin position="395"/>
        <end position="415"/>
    </location>
</feature>
<reference evidence="3 4" key="1">
    <citation type="journal article" date="2019" name="Nat. Ecol. Evol.">
        <title>Megaphylogeny resolves global patterns of mushroom evolution.</title>
        <authorList>
            <person name="Varga T."/>
            <person name="Krizsan K."/>
            <person name="Foldi C."/>
            <person name="Dima B."/>
            <person name="Sanchez-Garcia M."/>
            <person name="Sanchez-Ramirez S."/>
            <person name="Szollosi G.J."/>
            <person name="Szarkandi J.G."/>
            <person name="Papp V."/>
            <person name="Albert L."/>
            <person name="Andreopoulos W."/>
            <person name="Angelini C."/>
            <person name="Antonin V."/>
            <person name="Barry K.W."/>
            <person name="Bougher N.L."/>
            <person name="Buchanan P."/>
            <person name="Buyck B."/>
            <person name="Bense V."/>
            <person name="Catcheside P."/>
            <person name="Chovatia M."/>
            <person name="Cooper J."/>
            <person name="Damon W."/>
            <person name="Desjardin D."/>
            <person name="Finy P."/>
            <person name="Geml J."/>
            <person name="Haridas S."/>
            <person name="Hughes K."/>
            <person name="Justo A."/>
            <person name="Karasinski D."/>
            <person name="Kautmanova I."/>
            <person name="Kiss B."/>
            <person name="Kocsube S."/>
            <person name="Kotiranta H."/>
            <person name="LaButti K.M."/>
            <person name="Lechner B.E."/>
            <person name="Liimatainen K."/>
            <person name="Lipzen A."/>
            <person name="Lukacs Z."/>
            <person name="Mihaltcheva S."/>
            <person name="Morgado L.N."/>
            <person name="Niskanen T."/>
            <person name="Noordeloos M.E."/>
            <person name="Ohm R.A."/>
            <person name="Ortiz-Santana B."/>
            <person name="Ovrebo C."/>
            <person name="Racz N."/>
            <person name="Riley R."/>
            <person name="Savchenko A."/>
            <person name="Shiryaev A."/>
            <person name="Soop K."/>
            <person name="Spirin V."/>
            <person name="Szebenyi C."/>
            <person name="Tomsovsky M."/>
            <person name="Tulloss R.E."/>
            <person name="Uehling J."/>
            <person name="Grigoriev I.V."/>
            <person name="Vagvolgyi C."/>
            <person name="Papp T."/>
            <person name="Martin F.M."/>
            <person name="Miettinen O."/>
            <person name="Hibbett D.S."/>
            <person name="Nagy L.G."/>
        </authorList>
    </citation>
    <scope>NUCLEOTIDE SEQUENCE [LARGE SCALE GENOMIC DNA]</scope>
    <source>
        <strain evidence="3 4">CBS 962.96</strain>
    </source>
</reference>
<proteinExistence type="predicted"/>
<accession>A0A4S8MDD5</accession>
<dbReference type="OrthoDB" id="3018795at2759"/>
<name>A0A4S8MDD5_DENBC</name>
<sequence length="840" mass="92800">MAPLDSLQLLDASDLRDIFADALTSFSPLATLVGSDSARAFIHEVTNTKQILLANIAPIGALGMMATVCKGSQLPGIKDMLGVGNADIYDAAADLGCYTLFGIVPQLTKRGGLSCRGHQVNRGVSACAVVKQTWKSDGQPEEEGEKQERKGKEQEDQNASPDFEKIGRVAKDFRGGTVTGRMVWECSDAADYQNKIEQVHAAIMTSFVSGTPIYGASQIDMAIFKKVGAVKGGVGMLELHWPAPAMVLETNGWICYVSNAVFLTLFCAVAIITASPLLGWQSPLASAFLVGGQIMLTLGHTFVHVLFRRLRRQSMITIPKRDVAATWTLVDNTWFVSTVARRPISLPTLDGSHITLGQYISFKRPYLPQTQALLGLFVIAVGFIVFYVGARSSDFRTVLIFIFIFLVANCTKGFLINYANRCYYAATNNFGYLLLDLKKPDQDDVDEEQEDLPGLAYSSCQQEDTGKEDEDIVKDAKPDVNPQPVHDDGKDPNIPHRQNSGPVLVPQQPSRSTLIRRHSTSRYSTMHSDGGLVSTQPLLPLSPREESQEHMLSESPTQLSPAVSTHSLSAYTQQLPFYDVDSQYFCHSPNPLAIPLPPSVSSLTPSLPVPDHGVAIDIQYRVYTKFAVRHREALGMFYYSRPEEWAMIAHIVFDVVRLERPGLWGDPMTREYLCQIPFEFYLPSNEESKSGDAEDDSTGANKDSDLKPLPPTRAIAAMLLLILDETRFEDPFWSAGQEITSIIMEHFIHPTELPSESRRATELNVLCLFVYILTKILLTSGGLYGSRSLMRAIDLARAKRPYDDSVWLVVHLRQAAENAAIDVGMQYHNNVDLNPDAGLE</sequence>
<feature type="region of interest" description="Disordered" evidence="1">
    <location>
        <begin position="135"/>
        <end position="163"/>
    </location>
</feature>
<dbReference type="AlphaFoldDB" id="A0A4S8MDD5"/>
<dbReference type="EMBL" id="ML179102">
    <property type="protein sequence ID" value="THV00530.1"/>
    <property type="molecule type" value="Genomic_DNA"/>
</dbReference>
<feature type="compositionally biased region" description="Polar residues" evidence="1">
    <location>
        <begin position="521"/>
        <end position="537"/>
    </location>
</feature>
<feature type="transmembrane region" description="Helical" evidence="2">
    <location>
        <begin position="253"/>
        <end position="278"/>
    </location>
</feature>
<gene>
    <name evidence="3" type="ORF">K435DRAFT_837226</name>
</gene>
<evidence type="ECO:0000256" key="2">
    <source>
        <dbReference type="SAM" id="Phobius"/>
    </source>
</evidence>
<feature type="compositionally biased region" description="Basic and acidic residues" evidence="1">
    <location>
        <begin position="543"/>
        <end position="552"/>
    </location>
</feature>
<feature type="compositionally biased region" description="Basic and acidic residues" evidence="1">
    <location>
        <begin position="485"/>
        <end position="494"/>
    </location>
</feature>
<feature type="compositionally biased region" description="Basic and acidic residues" evidence="1">
    <location>
        <begin position="146"/>
        <end position="155"/>
    </location>
</feature>
<feature type="transmembrane region" description="Helical" evidence="2">
    <location>
        <begin position="372"/>
        <end position="389"/>
    </location>
</feature>
<feature type="region of interest" description="Disordered" evidence="1">
    <location>
        <begin position="444"/>
        <end position="559"/>
    </location>
</feature>
<keyword evidence="2" id="KW-0812">Transmembrane</keyword>
<feature type="transmembrane region" description="Helical" evidence="2">
    <location>
        <begin position="763"/>
        <end position="784"/>
    </location>
</feature>
<evidence type="ECO:0000313" key="3">
    <source>
        <dbReference type="EMBL" id="THV00530.1"/>
    </source>
</evidence>
<feature type="transmembrane region" description="Helical" evidence="2">
    <location>
        <begin position="284"/>
        <end position="307"/>
    </location>
</feature>
<evidence type="ECO:0000256" key="1">
    <source>
        <dbReference type="SAM" id="MobiDB-lite"/>
    </source>
</evidence>
<feature type="compositionally biased region" description="Polar residues" evidence="1">
    <location>
        <begin position="496"/>
        <end position="513"/>
    </location>
</feature>
<organism evidence="3 4">
    <name type="scientific">Dendrothele bispora (strain CBS 962.96)</name>
    <dbReference type="NCBI Taxonomy" id="1314807"/>
    <lineage>
        <taxon>Eukaryota</taxon>
        <taxon>Fungi</taxon>
        <taxon>Dikarya</taxon>
        <taxon>Basidiomycota</taxon>
        <taxon>Agaricomycotina</taxon>
        <taxon>Agaricomycetes</taxon>
        <taxon>Agaricomycetidae</taxon>
        <taxon>Agaricales</taxon>
        <taxon>Agaricales incertae sedis</taxon>
        <taxon>Dendrothele</taxon>
    </lineage>
</organism>
<keyword evidence="2" id="KW-0472">Membrane</keyword>
<dbReference type="Proteomes" id="UP000297245">
    <property type="component" value="Unassembled WGS sequence"/>
</dbReference>
<evidence type="ECO:0000313" key="4">
    <source>
        <dbReference type="Proteomes" id="UP000297245"/>
    </source>
</evidence>
<feature type="region of interest" description="Disordered" evidence="1">
    <location>
        <begin position="686"/>
        <end position="707"/>
    </location>
</feature>
<keyword evidence="4" id="KW-1185">Reference proteome</keyword>
<protein>
    <submittedName>
        <fullName evidence="3">Uncharacterized protein</fullName>
    </submittedName>
</protein>
<keyword evidence="2" id="KW-1133">Transmembrane helix</keyword>